<dbReference type="InterPro" id="IPR050322">
    <property type="entry name" value="Fe-S_cluster_asmbl/transfer"/>
</dbReference>
<dbReference type="PANTHER" id="PTHR10072:SF47">
    <property type="entry name" value="PROTEIN SUFA"/>
    <property type="match status" value="1"/>
</dbReference>
<protein>
    <submittedName>
        <fullName evidence="3">Iron-sulfur cluster assembly accessory protein</fullName>
    </submittedName>
</protein>
<organism evidence="3 4">
    <name type="scientific">Buchnera aphidicola subsp. Uroleucon sonchi</name>
    <dbReference type="NCBI Taxonomy" id="118118"/>
    <lineage>
        <taxon>Bacteria</taxon>
        <taxon>Pseudomonadati</taxon>
        <taxon>Pseudomonadota</taxon>
        <taxon>Gammaproteobacteria</taxon>
        <taxon>Enterobacterales</taxon>
        <taxon>Erwiniaceae</taxon>
        <taxon>Buchnera</taxon>
    </lineage>
</organism>
<dbReference type="Pfam" id="PF01521">
    <property type="entry name" value="Fe-S_biosyn"/>
    <property type="match status" value="1"/>
</dbReference>
<evidence type="ECO:0000313" key="3">
    <source>
        <dbReference type="EMBL" id="QIE01869.1"/>
    </source>
</evidence>
<sequence>MKKYAININAINKTAWNGIVITDNAINQMIFLINSSTNNKGIRLKIKKSGCAGFRYIMELVKYSDCKQDNDAEEVTFFYKNILIYIFSKDMPLLEGLKIDFITKNVNKVFKFYNNKLEKFCGCGESFSINFNSYQHNKE</sequence>
<feature type="domain" description="Core" evidence="2">
    <location>
        <begin position="19"/>
        <end position="124"/>
    </location>
</feature>
<dbReference type="Gene3D" id="2.60.300.12">
    <property type="entry name" value="HesB-like domain"/>
    <property type="match status" value="1"/>
</dbReference>
<dbReference type="GO" id="GO:0051537">
    <property type="term" value="F:2 iron, 2 sulfur cluster binding"/>
    <property type="evidence" value="ECO:0007669"/>
    <property type="project" value="UniProtKB-ARBA"/>
</dbReference>
<dbReference type="SUPFAM" id="SSF89360">
    <property type="entry name" value="HesB-like domain"/>
    <property type="match status" value="1"/>
</dbReference>
<name>A0A6C1FG27_BUCUN</name>
<dbReference type="RefSeq" id="WP_163118985.1">
    <property type="nucleotide sequence ID" value="NZ_CP047588.1"/>
</dbReference>
<dbReference type="EMBL" id="CP047588">
    <property type="protein sequence ID" value="QIE01869.1"/>
    <property type="molecule type" value="Genomic_DNA"/>
</dbReference>
<reference evidence="3 4" key="1">
    <citation type="submission" date="2020-01" db="EMBL/GenBank/DDBJ databases">
        <title>Complete genome of Buchnera aphidicola isolated from Chaitophorus populeti.</title>
        <authorList>
            <person name="Park J."/>
            <person name="Xi H."/>
        </authorList>
    </citation>
    <scope>NUCLEOTIDE SEQUENCE [LARGE SCALE GENOMIC DNA]</scope>
    <source>
        <strain evidence="3 4">UsonBac</strain>
    </source>
</reference>
<dbReference type="NCBIfam" id="TIGR00049">
    <property type="entry name" value="iron-sulfur cluster assembly accessory protein"/>
    <property type="match status" value="1"/>
</dbReference>
<dbReference type="AlphaFoldDB" id="A0A6C1FG27"/>
<dbReference type="InterPro" id="IPR000361">
    <property type="entry name" value="ATAP_core_dom"/>
</dbReference>
<dbReference type="PANTHER" id="PTHR10072">
    <property type="entry name" value="IRON-SULFUR CLUSTER ASSEMBLY PROTEIN"/>
    <property type="match status" value="1"/>
</dbReference>
<evidence type="ECO:0000259" key="2">
    <source>
        <dbReference type="Pfam" id="PF01521"/>
    </source>
</evidence>
<dbReference type="InterPro" id="IPR016092">
    <property type="entry name" value="ATAP"/>
</dbReference>
<accession>A0A6C1FG27</accession>
<dbReference type="GO" id="GO:0016226">
    <property type="term" value="P:iron-sulfur cluster assembly"/>
    <property type="evidence" value="ECO:0007669"/>
    <property type="project" value="InterPro"/>
</dbReference>
<comment type="similarity">
    <text evidence="1">Belongs to the HesB/IscA family.</text>
</comment>
<dbReference type="GO" id="GO:0005829">
    <property type="term" value="C:cytosol"/>
    <property type="evidence" value="ECO:0007669"/>
    <property type="project" value="TreeGrafter"/>
</dbReference>
<gene>
    <name evidence="3" type="ORF">GUU85_00560</name>
</gene>
<proteinExistence type="inferred from homology"/>
<dbReference type="InterPro" id="IPR035903">
    <property type="entry name" value="HesB-like_dom_sf"/>
</dbReference>
<evidence type="ECO:0000256" key="1">
    <source>
        <dbReference type="ARBA" id="ARBA00006718"/>
    </source>
</evidence>
<dbReference type="Proteomes" id="UP000502958">
    <property type="component" value="Chromosome"/>
</dbReference>
<evidence type="ECO:0000313" key="4">
    <source>
        <dbReference type="Proteomes" id="UP000502958"/>
    </source>
</evidence>